<dbReference type="SUPFAM" id="SSF52540">
    <property type="entry name" value="P-loop containing nucleoside triphosphate hydrolases"/>
    <property type="match status" value="1"/>
</dbReference>
<feature type="domain" description="DUF7605" evidence="3">
    <location>
        <begin position="603"/>
        <end position="768"/>
    </location>
</feature>
<keyword evidence="4" id="KW-1185">Reference proteome</keyword>
<dbReference type="InterPro" id="IPR056024">
    <property type="entry name" value="DUF7605"/>
</dbReference>
<dbReference type="Pfam" id="PF24564">
    <property type="entry name" value="DUF7605"/>
    <property type="match status" value="1"/>
</dbReference>
<dbReference type="Proteomes" id="UP000504637">
    <property type="component" value="Unplaced"/>
</dbReference>
<evidence type="ECO:0000259" key="3">
    <source>
        <dbReference type="Pfam" id="PF24564"/>
    </source>
</evidence>
<dbReference type="InterPro" id="IPR027417">
    <property type="entry name" value="P-loop_NTPase"/>
</dbReference>
<dbReference type="OrthoDB" id="5427350at2759"/>
<reference evidence="5" key="2">
    <citation type="submission" date="2020-04" db="EMBL/GenBank/DDBJ databases">
        <authorList>
            <consortium name="NCBI Genome Project"/>
        </authorList>
    </citation>
    <scope>NUCLEOTIDE SEQUENCE</scope>
    <source>
        <strain evidence="5">CBS 342.82</strain>
    </source>
</reference>
<feature type="coiled-coil region" evidence="1">
    <location>
        <begin position="435"/>
        <end position="462"/>
    </location>
</feature>
<dbReference type="RefSeq" id="XP_033464460.1">
    <property type="nucleotide sequence ID" value="XM_033599294.1"/>
</dbReference>
<evidence type="ECO:0000313" key="4">
    <source>
        <dbReference type="Proteomes" id="UP000504637"/>
    </source>
</evidence>
<feature type="compositionally biased region" description="Acidic residues" evidence="2">
    <location>
        <begin position="217"/>
        <end position="234"/>
    </location>
</feature>
<protein>
    <recommendedName>
        <fullName evidence="3">DUF7605 domain-containing protein</fullName>
    </recommendedName>
</protein>
<sequence length="910" mass="102709">MIEREHPRTGPPRLAAYCPTFRQTEDLVAFTVNKLTRAHENISQELAFSDEAIKYVCNEELVRVRRPQNLYPVYGSVACLGPAGAGKSSTVNSLLGKDTVAIEHDGGDRGTYVVHEYHGSHRNQETAFHVVITFRSPSAVDKLVKQHYDIIRRYLASQDENSADEDLSRGTEADDEEERKARYLESLDFFSELLQMSCDEFGSQNSTERFFIKAREEEEEEDDDDDDDDDDDGDSGGGGGGDDDGRRHHDVLGDLCDKIKKVDGYQESALELTVTDQAALGDVFMQFARPTVHGIFVNALWRLIDKIAVYHDSDILNTGLVLADAPGTGDSDPTVRCNTDCCISSSSAVLVFADISRCKDNEELRRNLRKCITSGKERQTCLVVTHIDEKKHFASHEKAHITPAMVSLRETIVCCEKAIAASEKEKEDATEFAQLQSLDRRIKAQQTKLVGAEAELTQLTVKANCTLNDARLRDTWRKLSPSKQAPELKIFYVSNSEYRKHLSGKRPLLDFETTGIPSLSTHIYELAARGKAETLRHIVEIRLPNLIRGINGILNKTPMERKTEVESVVQSSLAQYLPEIISSLLQSVMRHVQQNLVSTVTDNQEDWIKSCEKLLSGWTSECKAQTFLAFCRRSGEWRVQHGTGKGPRREAKNWNTLIRHVADDDLICAFDEFDENIHQEEIAFDSRVMGISEKLKDIIDKCEASHGIDMHEFFVFIDGRLKEVARELSTQFVDFKKLIMIIRARCVVDEEDNYVKRVMQPVYEKCQLMRASDLGGAELPRSSSSQKRPRRAKGTVQSARSEAIRDHIRGTRGNSVFQAAIDLAVEDFSNYLDSIIKYLMKVTKEARERILKDFGSRFQNESLEAQDANSEVVGRYEAAMREAAKAAEDEVKGPLFEKMQQCIRYENGAD</sequence>
<feature type="region of interest" description="Disordered" evidence="2">
    <location>
        <begin position="776"/>
        <end position="801"/>
    </location>
</feature>
<accession>A0A6J3MI93</accession>
<dbReference type="PANTHER" id="PTHR36681:SF3">
    <property type="entry name" value="NUCLEAR GTPASE, GERMINAL CENTER-ASSOCIATED, TANDEM DUPLICATE 3"/>
    <property type="match status" value="1"/>
</dbReference>
<dbReference type="PANTHER" id="PTHR36681">
    <property type="entry name" value="NUCLEAR GTPASE, GERMINAL CENTER-ASSOCIATED, TANDEM DUPLICATE 3"/>
    <property type="match status" value="1"/>
</dbReference>
<feature type="region of interest" description="Disordered" evidence="2">
    <location>
        <begin position="215"/>
        <end position="248"/>
    </location>
</feature>
<gene>
    <name evidence="5" type="ORF">K489DRAFT_16058</name>
</gene>
<evidence type="ECO:0000256" key="2">
    <source>
        <dbReference type="SAM" id="MobiDB-lite"/>
    </source>
</evidence>
<dbReference type="Gene3D" id="3.40.50.300">
    <property type="entry name" value="P-loop containing nucleotide triphosphate hydrolases"/>
    <property type="match status" value="2"/>
</dbReference>
<dbReference type="GeneID" id="54357093"/>
<reference evidence="5" key="3">
    <citation type="submission" date="2025-08" db="UniProtKB">
        <authorList>
            <consortium name="RefSeq"/>
        </authorList>
    </citation>
    <scope>IDENTIFICATION</scope>
    <source>
        <strain evidence="5">CBS 342.82</strain>
    </source>
</reference>
<organism evidence="5">
    <name type="scientific">Dissoconium aciculare CBS 342.82</name>
    <dbReference type="NCBI Taxonomy" id="1314786"/>
    <lineage>
        <taxon>Eukaryota</taxon>
        <taxon>Fungi</taxon>
        <taxon>Dikarya</taxon>
        <taxon>Ascomycota</taxon>
        <taxon>Pezizomycotina</taxon>
        <taxon>Dothideomycetes</taxon>
        <taxon>Dothideomycetidae</taxon>
        <taxon>Mycosphaerellales</taxon>
        <taxon>Dissoconiaceae</taxon>
        <taxon>Dissoconium</taxon>
    </lineage>
</organism>
<evidence type="ECO:0000256" key="1">
    <source>
        <dbReference type="SAM" id="Coils"/>
    </source>
</evidence>
<name>A0A6J3MI93_9PEZI</name>
<dbReference type="AlphaFoldDB" id="A0A6J3MI93"/>
<keyword evidence="1" id="KW-0175">Coiled coil</keyword>
<evidence type="ECO:0000313" key="5">
    <source>
        <dbReference type="RefSeq" id="XP_033464460.1"/>
    </source>
</evidence>
<proteinExistence type="predicted"/>
<reference evidence="5" key="1">
    <citation type="submission" date="2020-01" db="EMBL/GenBank/DDBJ databases">
        <authorList>
            <consortium name="DOE Joint Genome Institute"/>
            <person name="Haridas S."/>
            <person name="Albert R."/>
            <person name="Binder M."/>
            <person name="Bloem J."/>
            <person name="Labutti K."/>
            <person name="Salamov A."/>
            <person name="Andreopoulos B."/>
            <person name="Baker S.E."/>
            <person name="Barry K."/>
            <person name="Bills G."/>
            <person name="Bluhm B.H."/>
            <person name="Cannon C."/>
            <person name="Castanera R."/>
            <person name="Culley D.E."/>
            <person name="Daum C."/>
            <person name="Ezra D."/>
            <person name="Gonzalez J.B."/>
            <person name="Henrissat B."/>
            <person name="Kuo A."/>
            <person name="Liang C."/>
            <person name="Lipzen A."/>
            <person name="Lutzoni F."/>
            <person name="Magnuson J."/>
            <person name="Mondo S."/>
            <person name="Nolan M."/>
            <person name="Ohm R."/>
            <person name="Pangilinan J."/>
            <person name="Park H.-J."/>
            <person name="Ramirez L."/>
            <person name="Alfaro M."/>
            <person name="Sun H."/>
            <person name="Tritt A."/>
            <person name="Yoshinaga Y."/>
            <person name="Zwiers L.-H."/>
            <person name="Turgeon B.G."/>
            <person name="Goodwin S.B."/>
            <person name="Spatafora J.W."/>
            <person name="Crous P.W."/>
            <person name="Grigoriev I.V."/>
        </authorList>
    </citation>
    <scope>NUCLEOTIDE SEQUENCE</scope>
    <source>
        <strain evidence="5">CBS 342.82</strain>
    </source>
</reference>